<dbReference type="EMBL" id="HE576757">
    <property type="protein sequence ID" value="CCC70607.1"/>
    <property type="molecule type" value="Genomic_DNA"/>
</dbReference>
<sequence length="1360" mass="152989">MSSSTPATMYRLEELFSSFYRIEKIEKINYHQYIPKNQDDQWPIQMELLLRKKNPQTLVALLSRSLWCFSINDNPLPNLPNIGNPNNSDENVVPDKTGNFTCEYSKPNLPPHYALFLKALRRMIYINLGLASNNKLIQFGNACIGLKQKVPTELLQLEPHLFANGDLAITICKKDMGLIKMAEDKMDDKFLRSHALYLAPSGIRTYLAPNSKGVYFSPPPNNAEILLMTLAVSHGINLSDDGDLKWVTVIPHLGHLNGYTPTIASYMNSPTDVRKIIWPLGLLFAQPALDIEASNDASKSLCQNFQTTLDIIDDFIQLKQTSSYRTPGSSGAIGTNPLSSGSAYTDQLRHYYKNNSVGSHPNDTVSPSLDRLMTSSMGNAGSTELMQTPLVNKANVNELFNGNPNNKKQASDPEVSSYKDDLEQVKNSLLEKNEDSVFIPNDRLGNSISKVVPEGYDVSTVDKELFGDDEDDEDLFGESNDNSLDDENRVTDTRRNDPDEITEDMFGMSDDDDGTNKASYATNTNTNIDTFFDSANSLSTPIKKSNLKRKYLDIPIEEITLPNDPLYTDPGAPLPVETPRDRRKSVFAPLNFNPIIESNVDNKYRNGGKFSFSPIQKDESLKFDLSSGAISSSEDEESDSDDDDFAYLTLGQDLRSMDGEPHDQSHFLGYPPIPGAGEPLSMGYNGGNDFIVGTEAVKDGSNSIWRLPQSELPTTDSPLKTVESSIQPMDPKLKSAMHESNMTTRPKITEEQSPASAGNIIQSSLPEGHATLPEITPTGTNLIVESSNSLPFLLRHMPLSSIPDVFRLSNPSIPLSEMYPDMLDLLSEQIVFDYDALQNMGIPRLKYKGINECKKGLVYDTLSKIFTAFERIDGNQIIDKFYPIKQPFVFIRKNQELIKIKADFQPFCKYLNLRPPNGIKNFKCLILTDSFKDDCINFVSTLSQSYIGHEYGFCELLKLNAENYQGLIYLKDFGKNRLLLLAAQIVSYCATNKSSEKDVPLMMILPLNSNDLSELVRKVKIFQTIRNEVKAKISNKELFLKVIPMDFISNPLTSVDDCSNLCVSIYNILPLKLSKFTTIAKKLPETITFRTLQNSTGSAAIHYDEYIHLAYARSLDKAWVFAALTDSNGNENLIKSWYVGTSKTKFDDACNQIWSLALSLSNKKYGKICLILTRLDGILPDDELMNWRRLSGRNIHLAVVCVDDNTKITFLDKDRLYPTFKPILRDEKLARKFNPNNFDDYELRNTDEDIHGVIFQNPFLLSNSQHRCAIKSGALIKFRRCRDDTIWDKFEVNLLNCPHADSTELLETILEEFRNLASLNIWFGVSNGEHSHIPWHVLAVKKMMNTLVHARVDVLEEPIS</sequence>
<feature type="domain" description="Mediator complex subunit Med13 N-terminal" evidence="13">
    <location>
        <begin position="9"/>
        <end position="287"/>
    </location>
</feature>
<dbReference type="GO" id="GO:0045944">
    <property type="term" value="P:positive regulation of transcription by RNA polymerase II"/>
    <property type="evidence" value="ECO:0007669"/>
    <property type="project" value="EnsemblFungi"/>
</dbReference>
<dbReference type="PANTHER" id="PTHR48249">
    <property type="entry name" value="MEDIATOR OF RNA POLYMERASE II TRANSCRIPTION SUBUNIT 13"/>
    <property type="match status" value="1"/>
</dbReference>
<evidence type="ECO:0000256" key="1">
    <source>
        <dbReference type="ARBA" id="ARBA00004123"/>
    </source>
</evidence>
<name>G0VGI6_NAUCA</name>
<protein>
    <recommendedName>
        <fullName evidence="3 10">Mediator of RNA polymerase II transcription subunit 13</fullName>
    </recommendedName>
    <alternativeName>
        <fullName evidence="9 10">Mediator complex subunit 13</fullName>
    </alternativeName>
</protein>
<feature type="compositionally biased region" description="Polar residues" evidence="11">
    <location>
        <begin position="397"/>
        <end position="408"/>
    </location>
</feature>
<dbReference type="OMA" id="FSRELWC"/>
<feature type="domain" description="Mediator complex subunit Med13 C-terminal" evidence="12">
    <location>
        <begin position="1077"/>
        <end position="1211"/>
    </location>
</feature>
<evidence type="ECO:0000256" key="4">
    <source>
        <dbReference type="ARBA" id="ARBA00022491"/>
    </source>
</evidence>
<dbReference type="GeneID" id="96904255"/>
<gene>
    <name evidence="14" type="primary">NCAS0F01230</name>
    <name evidence="14" type="ordered locus">NCAS_0F01230</name>
</gene>
<evidence type="ECO:0000256" key="10">
    <source>
        <dbReference type="RuleBase" id="RU364134"/>
    </source>
</evidence>
<dbReference type="GO" id="GO:0003713">
    <property type="term" value="F:transcription coactivator activity"/>
    <property type="evidence" value="ECO:0007669"/>
    <property type="project" value="EnsemblFungi"/>
</dbReference>
<dbReference type="GO" id="GO:1990508">
    <property type="term" value="C:CKM complex"/>
    <property type="evidence" value="ECO:0007669"/>
    <property type="project" value="EnsemblFungi"/>
</dbReference>
<feature type="compositionally biased region" description="Acidic residues" evidence="11">
    <location>
        <begin position="499"/>
        <end position="513"/>
    </location>
</feature>
<feature type="region of interest" description="Disordered" evidence="11">
    <location>
        <begin position="467"/>
        <end position="519"/>
    </location>
</feature>
<reference evidence="14 15" key="1">
    <citation type="journal article" date="2011" name="Proc. Natl. Acad. Sci. U.S.A.">
        <title>Evolutionary erosion of yeast sex chromosomes by mating-type switching accidents.</title>
        <authorList>
            <person name="Gordon J.L."/>
            <person name="Armisen D."/>
            <person name="Proux-Wera E."/>
            <person name="Oheigeartaigh S.S."/>
            <person name="Byrne K.P."/>
            <person name="Wolfe K.H."/>
        </authorList>
    </citation>
    <scope>NUCLEOTIDE SEQUENCE [LARGE SCALE GENOMIC DNA]</scope>
    <source>
        <strain evidence="15">ATCC 76901 / BCRC 22586 / CBS 4309 / NBRC 1992 / NRRL Y-12630</strain>
    </source>
</reference>
<keyword evidence="4 10" id="KW-0678">Repressor</keyword>
<evidence type="ECO:0000259" key="13">
    <source>
        <dbReference type="Pfam" id="PF11597"/>
    </source>
</evidence>
<comment type="subunit">
    <text evidence="10">Component of the SRB8-11 complex, which itself associates with the Mediator complex.</text>
</comment>
<feature type="region of interest" description="Disordered" evidence="11">
    <location>
        <begin position="397"/>
        <end position="420"/>
    </location>
</feature>
<keyword evidence="5 10" id="KW-0805">Transcription regulation</keyword>
<evidence type="ECO:0000256" key="8">
    <source>
        <dbReference type="ARBA" id="ARBA00023242"/>
    </source>
</evidence>
<keyword evidence="6 10" id="KW-0010">Activator</keyword>
<dbReference type="OrthoDB" id="103819at2759"/>
<feature type="compositionally biased region" description="Acidic residues" evidence="11">
    <location>
        <begin position="467"/>
        <end position="476"/>
    </location>
</feature>
<dbReference type="HOGENOM" id="CLU_242296_0_0_1"/>
<comment type="similarity">
    <text evidence="2 10">Belongs to the Mediator complex subunit 13 family.</text>
</comment>
<organism evidence="14 15">
    <name type="scientific">Naumovozyma castellii</name>
    <name type="common">Yeast</name>
    <name type="synonym">Saccharomyces castellii</name>
    <dbReference type="NCBI Taxonomy" id="27288"/>
    <lineage>
        <taxon>Eukaryota</taxon>
        <taxon>Fungi</taxon>
        <taxon>Dikarya</taxon>
        <taxon>Ascomycota</taxon>
        <taxon>Saccharomycotina</taxon>
        <taxon>Saccharomycetes</taxon>
        <taxon>Saccharomycetales</taxon>
        <taxon>Saccharomycetaceae</taxon>
        <taxon>Naumovozyma</taxon>
    </lineage>
</organism>
<evidence type="ECO:0000256" key="3">
    <source>
        <dbReference type="ARBA" id="ARBA00019618"/>
    </source>
</evidence>
<dbReference type="PANTHER" id="PTHR48249:SF3">
    <property type="entry name" value="MEDIATOR OF RNA POLYMERASE II TRANSCRIPTION SUBUNIT 13"/>
    <property type="match status" value="1"/>
</dbReference>
<dbReference type="GO" id="GO:0016592">
    <property type="term" value="C:mediator complex"/>
    <property type="evidence" value="ECO:0007669"/>
    <property type="project" value="EnsemblFungi"/>
</dbReference>
<evidence type="ECO:0000256" key="7">
    <source>
        <dbReference type="ARBA" id="ARBA00023163"/>
    </source>
</evidence>
<feature type="domain" description="Mediator complex subunit Med13 C-terminal" evidence="12">
    <location>
        <begin position="1239"/>
        <end position="1340"/>
    </location>
</feature>
<evidence type="ECO:0000256" key="11">
    <source>
        <dbReference type="SAM" id="MobiDB-lite"/>
    </source>
</evidence>
<comment type="subcellular location">
    <subcellularLocation>
        <location evidence="1 10">Nucleus</location>
    </subcellularLocation>
</comment>
<dbReference type="KEGG" id="ncs:NCAS_0F01230"/>
<keyword evidence="15" id="KW-1185">Reference proteome</keyword>
<dbReference type="Proteomes" id="UP000001640">
    <property type="component" value="Chromosome 6"/>
</dbReference>
<feature type="compositionally biased region" description="Basic and acidic residues" evidence="11">
    <location>
        <begin position="486"/>
        <end position="498"/>
    </location>
</feature>
<dbReference type="GO" id="GO:0030332">
    <property type="term" value="F:cyclin binding"/>
    <property type="evidence" value="ECO:0007669"/>
    <property type="project" value="EnsemblFungi"/>
</dbReference>
<dbReference type="InterPro" id="IPR051139">
    <property type="entry name" value="Mediator_complx_sub13"/>
</dbReference>
<evidence type="ECO:0000313" key="14">
    <source>
        <dbReference type="EMBL" id="CCC70607.1"/>
    </source>
</evidence>
<evidence type="ECO:0000256" key="6">
    <source>
        <dbReference type="ARBA" id="ARBA00023159"/>
    </source>
</evidence>
<evidence type="ECO:0000313" key="15">
    <source>
        <dbReference type="Proteomes" id="UP000001640"/>
    </source>
</evidence>
<reference key="2">
    <citation type="submission" date="2011-08" db="EMBL/GenBank/DDBJ databases">
        <title>Genome sequence of Naumovozyma castellii.</title>
        <authorList>
            <person name="Gordon J.L."/>
            <person name="Armisen D."/>
            <person name="Proux-Wera E."/>
            <person name="OhEigeartaigh S.S."/>
            <person name="Byrne K.P."/>
            <person name="Wolfe K.H."/>
        </authorList>
    </citation>
    <scope>NUCLEOTIDE SEQUENCE</scope>
    <source>
        <strain>Type strain:CBS 4309</strain>
    </source>
</reference>
<keyword evidence="8 10" id="KW-0539">Nucleus</keyword>
<dbReference type="FunCoup" id="G0VGI6">
    <property type="interactions" value="169"/>
</dbReference>
<dbReference type="InterPro" id="IPR021643">
    <property type="entry name" value="Mediator_Med13_N"/>
</dbReference>
<dbReference type="InParanoid" id="G0VGI6"/>
<evidence type="ECO:0000259" key="12">
    <source>
        <dbReference type="Pfam" id="PF06333"/>
    </source>
</evidence>
<dbReference type="InterPro" id="IPR009401">
    <property type="entry name" value="Med13_C"/>
</dbReference>
<dbReference type="Pfam" id="PF11597">
    <property type="entry name" value="Med13_N"/>
    <property type="match status" value="1"/>
</dbReference>
<evidence type="ECO:0000256" key="2">
    <source>
        <dbReference type="ARBA" id="ARBA00009354"/>
    </source>
</evidence>
<dbReference type="GO" id="GO:0000122">
    <property type="term" value="P:negative regulation of transcription by RNA polymerase II"/>
    <property type="evidence" value="ECO:0007669"/>
    <property type="project" value="EnsemblFungi"/>
</dbReference>
<evidence type="ECO:0000256" key="9">
    <source>
        <dbReference type="ARBA" id="ARBA00032008"/>
    </source>
</evidence>
<evidence type="ECO:0000256" key="5">
    <source>
        <dbReference type="ARBA" id="ARBA00023015"/>
    </source>
</evidence>
<dbReference type="RefSeq" id="XP_003676962.1">
    <property type="nucleotide sequence ID" value="XM_003676914.1"/>
</dbReference>
<proteinExistence type="inferred from homology"/>
<keyword evidence="7 10" id="KW-0804">Transcription</keyword>
<dbReference type="STRING" id="1064592.G0VGI6"/>
<dbReference type="eggNOG" id="KOG3600">
    <property type="taxonomic scope" value="Eukaryota"/>
</dbReference>
<comment type="function">
    <text evidence="10">Component of the SRB8-11 complex. The SRB8-11 complex is a regulatory module of the Mediator complex which is itself involved in regulation of basal and activated RNA polymerase II-dependent transcription. The SRB8-11 complex may be involved in the transcriptional repression of a subset of genes regulated by Mediator. It may inhibit the association of the Mediator complex with RNA polymerase II to form the holoenzyme complex.</text>
</comment>
<accession>G0VGI6</accession>
<dbReference type="Pfam" id="PF06333">
    <property type="entry name" value="Med13_C"/>
    <property type="match status" value="2"/>
</dbReference>